<dbReference type="InterPro" id="IPR036291">
    <property type="entry name" value="NAD(P)-bd_dom_sf"/>
</dbReference>
<accession>A0A165ARE0</accession>
<keyword evidence="4" id="KW-1185">Reference proteome</keyword>
<evidence type="ECO:0000313" key="4">
    <source>
        <dbReference type="Proteomes" id="UP000077266"/>
    </source>
</evidence>
<dbReference type="PANTHER" id="PTHR43544:SF36">
    <property type="entry name" value="CHAIN OXIDOREDUCTASE (CSGA), PUTATIVE (AFU_ORTHOLOGUE AFUA_4G00910)-RELATED"/>
    <property type="match status" value="1"/>
</dbReference>
<dbReference type="GO" id="GO:0005737">
    <property type="term" value="C:cytoplasm"/>
    <property type="evidence" value="ECO:0007669"/>
    <property type="project" value="TreeGrafter"/>
</dbReference>
<name>A0A165ARE0_EXIGL</name>
<dbReference type="PRINTS" id="PR00081">
    <property type="entry name" value="GDHRDH"/>
</dbReference>
<dbReference type="InterPro" id="IPR002347">
    <property type="entry name" value="SDR_fam"/>
</dbReference>
<comment type="similarity">
    <text evidence="1 2">Belongs to the short-chain dehydrogenases/reductases (SDR) family.</text>
</comment>
<dbReference type="EMBL" id="KV426636">
    <property type="protein sequence ID" value="KZV79331.1"/>
    <property type="molecule type" value="Genomic_DNA"/>
</dbReference>
<dbReference type="Gene3D" id="3.40.50.720">
    <property type="entry name" value="NAD(P)-binding Rossmann-like Domain"/>
    <property type="match status" value="1"/>
</dbReference>
<evidence type="ECO:0000313" key="3">
    <source>
        <dbReference type="EMBL" id="KZV79331.1"/>
    </source>
</evidence>
<dbReference type="GO" id="GO:0016491">
    <property type="term" value="F:oxidoreductase activity"/>
    <property type="evidence" value="ECO:0007669"/>
    <property type="project" value="TreeGrafter"/>
</dbReference>
<dbReference type="Pfam" id="PF00106">
    <property type="entry name" value="adh_short"/>
    <property type="match status" value="1"/>
</dbReference>
<proteinExistence type="inferred from homology"/>
<evidence type="ECO:0000256" key="2">
    <source>
        <dbReference type="RuleBase" id="RU000363"/>
    </source>
</evidence>
<reference evidence="3 4" key="1">
    <citation type="journal article" date="2016" name="Mol. Biol. Evol.">
        <title>Comparative Genomics of Early-Diverging Mushroom-Forming Fungi Provides Insights into the Origins of Lignocellulose Decay Capabilities.</title>
        <authorList>
            <person name="Nagy L.G."/>
            <person name="Riley R."/>
            <person name="Tritt A."/>
            <person name="Adam C."/>
            <person name="Daum C."/>
            <person name="Floudas D."/>
            <person name="Sun H."/>
            <person name="Yadav J.S."/>
            <person name="Pangilinan J."/>
            <person name="Larsson K.H."/>
            <person name="Matsuura K."/>
            <person name="Barry K."/>
            <person name="Labutti K."/>
            <person name="Kuo R."/>
            <person name="Ohm R.A."/>
            <person name="Bhattacharya S.S."/>
            <person name="Shirouzu T."/>
            <person name="Yoshinaga Y."/>
            <person name="Martin F.M."/>
            <person name="Grigoriev I.V."/>
            <person name="Hibbett D.S."/>
        </authorList>
    </citation>
    <scope>NUCLEOTIDE SEQUENCE [LARGE SCALE GENOMIC DNA]</scope>
    <source>
        <strain evidence="3 4">HHB12029</strain>
    </source>
</reference>
<dbReference type="SUPFAM" id="SSF51735">
    <property type="entry name" value="NAD(P)-binding Rossmann-fold domains"/>
    <property type="match status" value="1"/>
</dbReference>
<dbReference type="AlphaFoldDB" id="A0A165ARE0"/>
<dbReference type="CDD" id="cd05325">
    <property type="entry name" value="carb_red_sniffer_like_SDR_c"/>
    <property type="match status" value="1"/>
</dbReference>
<protein>
    <submittedName>
        <fullName evidence="3">NAD(P)-binding protein</fullName>
    </submittedName>
</protein>
<dbReference type="Proteomes" id="UP000077266">
    <property type="component" value="Unassembled WGS sequence"/>
</dbReference>
<dbReference type="InParanoid" id="A0A165ARE0"/>
<dbReference type="OrthoDB" id="9876299at2759"/>
<dbReference type="InterPro" id="IPR051468">
    <property type="entry name" value="Fungal_SecMetab_SDRs"/>
</dbReference>
<evidence type="ECO:0000256" key="1">
    <source>
        <dbReference type="ARBA" id="ARBA00006484"/>
    </source>
</evidence>
<gene>
    <name evidence="3" type="ORF">EXIGLDRAFT_782485</name>
</gene>
<dbReference type="PRINTS" id="PR00080">
    <property type="entry name" value="SDRFAMILY"/>
</dbReference>
<dbReference type="PANTHER" id="PTHR43544">
    <property type="entry name" value="SHORT-CHAIN DEHYDROGENASE/REDUCTASE"/>
    <property type="match status" value="1"/>
</dbReference>
<organism evidence="3 4">
    <name type="scientific">Exidia glandulosa HHB12029</name>
    <dbReference type="NCBI Taxonomy" id="1314781"/>
    <lineage>
        <taxon>Eukaryota</taxon>
        <taxon>Fungi</taxon>
        <taxon>Dikarya</taxon>
        <taxon>Basidiomycota</taxon>
        <taxon>Agaricomycotina</taxon>
        <taxon>Agaricomycetes</taxon>
        <taxon>Auriculariales</taxon>
        <taxon>Exidiaceae</taxon>
        <taxon>Exidia</taxon>
    </lineage>
</organism>
<sequence>MPAWLITGSSRGIGFELTKQLATEPNGIHTIFATCRNPAAATPLSDLAKNYKNVQIVALDVDDDATVQAAAETVAGLLGGKGIDYLVNNAAWSEADGLDTANPDTMTAMYNTHVAGSFRVYRAFLPLVRLSERKAIINVSSELGSLGSMDDPRFVEIFPGAVFPTYSCAKAGLNMLTRKIAKGHPDFIVFAFAPGWLKTDMGGPNAMDDVEPAVERHIKLYESATIEKFSGKFINQWGQEVAW</sequence>